<gene>
    <name evidence="1" type="ORF">BV22DRAFT_1026168</name>
</gene>
<protein>
    <submittedName>
        <fullName evidence="1">Uncharacterized protein</fullName>
    </submittedName>
</protein>
<dbReference type="EMBL" id="MU267028">
    <property type="protein sequence ID" value="KAH7917528.1"/>
    <property type="molecule type" value="Genomic_DNA"/>
</dbReference>
<feature type="non-terminal residue" evidence="1">
    <location>
        <position position="1"/>
    </location>
</feature>
<reference evidence="1" key="1">
    <citation type="journal article" date="2021" name="New Phytol.">
        <title>Evolutionary innovations through gain and loss of genes in the ectomycorrhizal Boletales.</title>
        <authorList>
            <person name="Wu G."/>
            <person name="Miyauchi S."/>
            <person name="Morin E."/>
            <person name="Kuo A."/>
            <person name="Drula E."/>
            <person name="Varga T."/>
            <person name="Kohler A."/>
            <person name="Feng B."/>
            <person name="Cao Y."/>
            <person name="Lipzen A."/>
            <person name="Daum C."/>
            <person name="Hundley H."/>
            <person name="Pangilinan J."/>
            <person name="Johnson J."/>
            <person name="Barry K."/>
            <person name="LaButti K."/>
            <person name="Ng V."/>
            <person name="Ahrendt S."/>
            <person name="Min B."/>
            <person name="Choi I.G."/>
            <person name="Park H."/>
            <person name="Plett J.M."/>
            <person name="Magnuson J."/>
            <person name="Spatafora J.W."/>
            <person name="Nagy L.G."/>
            <person name="Henrissat B."/>
            <person name="Grigoriev I.V."/>
            <person name="Yang Z.L."/>
            <person name="Xu J."/>
            <person name="Martin F.M."/>
        </authorList>
    </citation>
    <scope>NUCLEOTIDE SEQUENCE</scope>
    <source>
        <strain evidence="1">KUC20120723A-06</strain>
    </source>
</reference>
<proteinExistence type="predicted"/>
<sequence length="95" mass="10996">NKHLHQIKRSLMPPCQECDLADETVHHLIWVCPTHMRARYTLLDKLNLCALNLQSLLNSPKCVRPLFHYLTHINRLATTFRTSVYPTKTTSSPDS</sequence>
<accession>A0ACB8AWU4</accession>
<name>A0ACB8AWU4_9AGAM</name>
<keyword evidence="2" id="KW-1185">Reference proteome</keyword>
<comment type="caution">
    <text evidence="1">The sequence shown here is derived from an EMBL/GenBank/DDBJ whole genome shotgun (WGS) entry which is preliminary data.</text>
</comment>
<dbReference type="Proteomes" id="UP000790709">
    <property type="component" value="Unassembled WGS sequence"/>
</dbReference>
<organism evidence="1 2">
    <name type="scientific">Leucogyrophana mollusca</name>
    <dbReference type="NCBI Taxonomy" id="85980"/>
    <lineage>
        <taxon>Eukaryota</taxon>
        <taxon>Fungi</taxon>
        <taxon>Dikarya</taxon>
        <taxon>Basidiomycota</taxon>
        <taxon>Agaricomycotina</taxon>
        <taxon>Agaricomycetes</taxon>
        <taxon>Agaricomycetidae</taxon>
        <taxon>Boletales</taxon>
        <taxon>Boletales incertae sedis</taxon>
        <taxon>Leucogyrophana</taxon>
    </lineage>
</organism>
<evidence type="ECO:0000313" key="1">
    <source>
        <dbReference type="EMBL" id="KAH7917528.1"/>
    </source>
</evidence>
<evidence type="ECO:0000313" key="2">
    <source>
        <dbReference type="Proteomes" id="UP000790709"/>
    </source>
</evidence>